<name>A0AAN9F5C6_CROPI</name>
<comment type="caution">
    <text evidence="2">The sequence shown here is derived from an EMBL/GenBank/DDBJ whole genome shotgun (WGS) entry which is preliminary data.</text>
</comment>
<dbReference type="Proteomes" id="UP001372338">
    <property type="component" value="Unassembled WGS sequence"/>
</dbReference>
<evidence type="ECO:0000313" key="3">
    <source>
        <dbReference type="Proteomes" id="UP001372338"/>
    </source>
</evidence>
<feature type="region of interest" description="Disordered" evidence="1">
    <location>
        <begin position="1"/>
        <end position="34"/>
    </location>
</feature>
<reference evidence="2 3" key="1">
    <citation type="submission" date="2024-01" db="EMBL/GenBank/DDBJ databases">
        <title>The genomes of 5 underutilized Papilionoideae crops provide insights into root nodulation and disease resistanc.</title>
        <authorList>
            <person name="Yuan L."/>
        </authorList>
    </citation>
    <scope>NUCLEOTIDE SEQUENCE [LARGE SCALE GENOMIC DNA]</scope>
    <source>
        <strain evidence="2">ZHUSHIDOU_FW_LH</strain>
        <tissue evidence="2">Leaf</tissue>
    </source>
</reference>
<dbReference type="EMBL" id="JAYWIO010000004">
    <property type="protein sequence ID" value="KAK7267673.1"/>
    <property type="molecule type" value="Genomic_DNA"/>
</dbReference>
<sequence length="128" mass="14142">MPKKRGHPPKNTPQASSNQQANPSRDAIDPQAFDIMQLDEEDLQEIDNLSPKQAVVWLKNLDVIRDRIKGKNRLGHESNDKPVERILIGDGENPNIGSQPETTDVGGNPNMDSQPKTTDPAKVNMALL</sequence>
<feature type="region of interest" description="Disordered" evidence="1">
    <location>
        <begin position="73"/>
        <end position="128"/>
    </location>
</feature>
<gene>
    <name evidence="2" type="ORF">RIF29_20351</name>
</gene>
<keyword evidence="3" id="KW-1185">Reference proteome</keyword>
<feature type="compositionally biased region" description="Basic and acidic residues" evidence="1">
    <location>
        <begin position="73"/>
        <end position="84"/>
    </location>
</feature>
<evidence type="ECO:0000256" key="1">
    <source>
        <dbReference type="SAM" id="MobiDB-lite"/>
    </source>
</evidence>
<accession>A0AAN9F5C6</accession>
<organism evidence="2 3">
    <name type="scientific">Crotalaria pallida</name>
    <name type="common">Smooth rattlebox</name>
    <name type="synonym">Crotalaria striata</name>
    <dbReference type="NCBI Taxonomy" id="3830"/>
    <lineage>
        <taxon>Eukaryota</taxon>
        <taxon>Viridiplantae</taxon>
        <taxon>Streptophyta</taxon>
        <taxon>Embryophyta</taxon>
        <taxon>Tracheophyta</taxon>
        <taxon>Spermatophyta</taxon>
        <taxon>Magnoliopsida</taxon>
        <taxon>eudicotyledons</taxon>
        <taxon>Gunneridae</taxon>
        <taxon>Pentapetalae</taxon>
        <taxon>rosids</taxon>
        <taxon>fabids</taxon>
        <taxon>Fabales</taxon>
        <taxon>Fabaceae</taxon>
        <taxon>Papilionoideae</taxon>
        <taxon>50 kb inversion clade</taxon>
        <taxon>genistoids sensu lato</taxon>
        <taxon>core genistoids</taxon>
        <taxon>Crotalarieae</taxon>
        <taxon>Crotalaria</taxon>
    </lineage>
</organism>
<evidence type="ECO:0000313" key="2">
    <source>
        <dbReference type="EMBL" id="KAK7267673.1"/>
    </source>
</evidence>
<dbReference type="AlphaFoldDB" id="A0AAN9F5C6"/>
<protein>
    <submittedName>
        <fullName evidence="2">Uncharacterized protein</fullName>
    </submittedName>
</protein>
<feature type="compositionally biased region" description="Polar residues" evidence="1">
    <location>
        <begin position="12"/>
        <end position="23"/>
    </location>
</feature>
<proteinExistence type="predicted"/>